<dbReference type="InterPro" id="IPR036737">
    <property type="entry name" value="OmpA-like_sf"/>
</dbReference>
<dbReference type="InterPro" id="IPR006664">
    <property type="entry name" value="OMP_bac"/>
</dbReference>
<evidence type="ECO:0000256" key="7">
    <source>
        <dbReference type="SAM" id="MobiDB-lite"/>
    </source>
</evidence>
<dbReference type="InterPro" id="IPR039001">
    <property type="entry name" value="Pal"/>
</dbReference>
<dbReference type="EMBL" id="AP021888">
    <property type="protein sequence ID" value="BBP43741.1"/>
    <property type="molecule type" value="Genomic_DNA"/>
</dbReference>
<keyword evidence="6" id="KW-0132">Cell division</keyword>
<reference evidence="11" key="1">
    <citation type="submission" date="2019-11" db="EMBL/GenBank/DDBJ databases">
        <title>Isolation and characterization of two novel species in the genus Thiomicrorhabdus.</title>
        <authorList>
            <person name="Mochizuki J."/>
            <person name="Kojima H."/>
            <person name="Fukui M."/>
        </authorList>
    </citation>
    <scope>NUCLEOTIDE SEQUENCE [LARGE SCALE GENOMIC DNA]</scope>
    <source>
        <strain evidence="11">AkT22</strain>
    </source>
</reference>
<keyword evidence="3 6" id="KW-0564">Palmitate</keyword>
<keyword evidence="4 6" id="KW-0998">Cell outer membrane</keyword>
<organism evidence="10 11">
    <name type="scientific">Thiosulfativibrio zosterae</name>
    <dbReference type="NCBI Taxonomy" id="2675053"/>
    <lineage>
        <taxon>Bacteria</taxon>
        <taxon>Pseudomonadati</taxon>
        <taxon>Pseudomonadota</taxon>
        <taxon>Gammaproteobacteria</taxon>
        <taxon>Thiotrichales</taxon>
        <taxon>Piscirickettsiaceae</taxon>
        <taxon>Thiosulfativibrio</taxon>
    </lineage>
</organism>
<dbReference type="Pfam" id="PF00691">
    <property type="entry name" value="OmpA"/>
    <property type="match status" value="1"/>
</dbReference>
<comment type="function">
    <text evidence="6">Part of the Tol-Pal system, which plays a role in outer membrane invagination during cell division and is important for maintaining outer membrane integrity.</text>
</comment>
<keyword evidence="1 6" id="KW-0732">Signal</keyword>
<dbReference type="AlphaFoldDB" id="A0A6F8PNP1"/>
<dbReference type="KEGG" id="tzo:THMIRHAT_14870"/>
<evidence type="ECO:0000313" key="10">
    <source>
        <dbReference type="EMBL" id="BBP43741.1"/>
    </source>
</evidence>
<keyword evidence="11" id="KW-1185">Reference proteome</keyword>
<evidence type="ECO:0000256" key="4">
    <source>
        <dbReference type="ARBA" id="ARBA00023237"/>
    </source>
</evidence>
<evidence type="ECO:0000256" key="8">
    <source>
        <dbReference type="SAM" id="SignalP"/>
    </source>
</evidence>
<comment type="subunit">
    <text evidence="6">The Tol-Pal system is composed of five core proteins: the inner membrane proteins TolA, TolQ and TolR, the periplasmic protein TolB and the outer membrane protein Pal. They form a network linking the inner and outer membranes and the peptidoglycan layer.</text>
</comment>
<dbReference type="InterPro" id="IPR006665">
    <property type="entry name" value="OmpA-like"/>
</dbReference>
<dbReference type="PANTHER" id="PTHR30329:SF21">
    <property type="entry name" value="LIPOPROTEIN YIAD-RELATED"/>
    <property type="match status" value="1"/>
</dbReference>
<evidence type="ECO:0000313" key="11">
    <source>
        <dbReference type="Proteomes" id="UP000501466"/>
    </source>
</evidence>
<dbReference type="PANTHER" id="PTHR30329">
    <property type="entry name" value="STATOR ELEMENT OF FLAGELLAR MOTOR COMPLEX"/>
    <property type="match status" value="1"/>
</dbReference>
<evidence type="ECO:0000256" key="1">
    <source>
        <dbReference type="ARBA" id="ARBA00022729"/>
    </source>
</evidence>
<dbReference type="InterPro" id="IPR050330">
    <property type="entry name" value="Bact_OuterMem_StrucFunc"/>
</dbReference>
<dbReference type="PROSITE" id="PS51123">
    <property type="entry name" value="OMPA_2"/>
    <property type="match status" value="1"/>
</dbReference>
<evidence type="ECO:0000256" key="2">
    <source>
        <dbReference type="ARBA" id="ARBA00023136"/>
    </source>
</evidence>
<keyword evidence="2 6" id="KW-0472">Membrane</keyword>
<comment type="subcellular location">
    <subcellularLocation>
        <location evidence="6">Cell outer membrane</location>
        <topology evidence="6">Lipid-anchor</topology>
    </subcellularLocation>
</comment>
<proteinExistence type="inferred from homology"/>
<dbReference type="SUPFAM" id="SSF103088">
    <property type="entry name" value="OmpA-like"/>
    <property type="match status" value="1"/>
</dbReference>
<evidence type="ECO:0000259" key="9">
    <source>
        <dbReference type="PROSITE" id="PS51123"/>
    </source>
</evidence>
<accession>A0A6F8PNP1</accession>
<dbReference type="PRINTS" id="PR01021">
    <property type="entry name" value="OMPADOMAIN"/>
</dbReference>
<dbReference type="GO" id="GO:0051301">
    <property type="term" value="P:cell division"/>
    <property type="evidence" value="ECO:0007669"/>
    <property type="project" value="UniProtKB-UniRule"/>
</dbReference>
<dbReference type="HAMAP" id="MF_02204">
    <property type="entry name" value="Pal"/>
    <property type="match status" value="1"/>
</dbReference>
<gene>
    <name evidence="6 10" type="primary">pal</name>
    <name evidence="10" type="ORF">THMIRHAT_14870</name>
</gene>
<feature type="chain" id="PRO_5026335352" description="Peptidoglycan-associated lipoprotein" evidence="8">
    <location>
        <begin position="24"/>
        <end position="202"/>
    </location>
</feature>
<name>A0A6F8PNP1_9GAMM</name>
<feature type="signal peptide" evidence="8">
    <location>
        <begin position="1"/>
        <end position="23"/>
    </location>
</feature>
<feature type="domain" description="OmpA-like" evidence="9">
    <location>
        <begin position="87"/>
        <end position="202"/>
    </location>
</feature>
<comment type="similarity">
    <text evidence="6">Belongs to the Pal lipoprotein family.</text>
</comment>
<keyword evidence="6" id="KW-0131">Cell cycle</keyword>
<dbReference type="CDD" id="cd07185">
    <property type="entry name" value="OmpA_C-like"/>
    <property type="match status" value="1"/>
</dbReference>
<evidence type="ECO:0000256" key="6">
    <source>
        <dbReference type="HAMAP-Rule" id="MF_02204"/>
    </source>
</evidence>
<protein>
    <recommendedName>
        <fullName evidence="6">Peptidoglycan-associated lipoprotein</fullName>
        <shortName evidence="6">PAL</shortName>
    </recommendedName>
</protein>
<evidence type="ECO:0000256" key="5">
    <source>
        <dbReference type="ARBA" id="ARBA00023288"/>
    </source>
</evidence>
<dbReference type="Proteomes" id="UP000501466">
    <property type="component" value="Chromosome"/>
</dbReference>
<sequence length="202" mass="22261">MKTLNLIFAFSLVTLLSACGGGAQTQPSDDDATAITPEGQMDENTIDKGNAPFEKAPVEVIGAVDEAAQNSALEAQSLTDEEIRKQQDMAAKTFRPVVYFGYDQSAIDEQNMATIVHYAEYLNQNLAEKITLTGHTDARGTPEYNLALGEKRAKSVKEIFMLYGVNESRISLVTMGEEMPVIDEQTEEAWAQNRRVEFSISQ</sequence>
<dbReference type="GO" id="GO:0009279">
    <property type="term" value="C:cell outer membrane"/>
    <property type="evidence" value="ECO:0007669"/>
    <property type="project" value="UniProtKB-SubCell"/>
</dbReference>
<keyword evidence="5 6" id="KW-0449">Lipoprotein</keyword>
<dbReference type="Gene3D" id="3.30.1330.60">
    <property type="entry name" value="OmpA-like domain"/>
    <property type="match status" value="1"/>
</dbReference>
<evidence type="ECO:0000256" key="3">
    <source>
        <dbReference type="ARBA" id="ARBA00023139"/>
    </source>
</evidence>
<feature type="region of interest" description="Disordered" evidence="7">
    <location>
        <begin position="23"/>
        <end position="50"/>
    </location>
</feature>
<dbReference type="PROSITE" id="PS51257">
    <property type="entry name" value="PROKAR_LIPOPROTEIN"/>
    <property type="match status" value="1"/>
</dbReference>
<dbReference type="RefSeq" id="WP_173291517.1">
    <property type="nucleotide sequence ID" value="NZ_AP021888.1"/>
</dbReference>